<dbReference type="GO" id="GO:0005829">
    <property type="term" value="C:cytosol"/>
    <property type="evidence" value="ECO:0007669"/>
    <property type="project" value="TreeGrafter"/>
</dbReference>
<protein>
    <submittedName>
        <fullName evidence="4">DNA-binding protein YbiB</fullName>
    </submittedName>
</protein>
<evidence type="ECO:0000259" key="3">
    <source>
        <dbReference type="Pfam" id="PF02885"/>
    </source>
</evidence>
<keyword evidence="1" id="KW-0328">Glycosyltransferase</keyword>
<dbReference type="GO" id="GO:0000162">
    <property type="term" value="P:L-tryptophan biosynthetic process"/>
    <property type="evidence" value="ECO:0007669"/>
    <property type="project" value="InterPro"/>
</dbReference>
<name>A0A5C7EIT5_9PROT</name>
<evidence type="ECO:0000313" key="5">
    <source>
        <dbReference type="Proteomes" id="UP000321201"/>
    </source>
</evidence>
<evidence type="ECO:0000256" key="1">
    <source>
        <dbReference type="ARBA" id="ARBA00022676"/>
    </source>
</evidence>
<keyword evidence="5" id="KW-1185">Reference proteome</keyword>
<feature type="domain" description="Glycosyl transferase family 3 N-terminal" evidence="3">
    <location>
        <begin position="19"/>
        <end position="69"/>
    </location>
</feature>
<reference evidence="4 5" key="1">
    <citation type="submission" date="2019-08" db="EMBL/GenBank/DDBJ databases">
        <title>Pelomicrobium methylotrophicum gen. nov., sp. nov. a moderately thermophilic, facultatively anaerobic, lithoautotrophic and methylotrophic bacterium isolated from a terrestrial mud volcano.</title>
        <authorList>
            <person name="Slobodkina G.B."/>
            <person name="Merkel A.Y."/>
            <person name="Slobodkin A.I."/>
        </authorList>
    </citation>
    <scope>NUCLEOTIDE SEQUENCE [LARGE SCALE GENOMIC DNA]</scope>
    <source>
        <strain evidence="4 5">SM250</strain>
    </source>
</reference>
<dbReference type="Gene3D" id="3.40.1030.10">
    <property type="entry name" value="Nucleoside phosphorylase/phosphoribosyltransferase catalytic domain"/>
    <property type="match status" value="1"/>
</dbReference>
<comment type="caution">
    <text evidence="4">The sequence shown here is derived from an EMBL/GenBank/DDBJ whole genome shotgun (WGS) entry which is preliminary data.</text>
</comment>
<dbReference type="InterPro" id="IPR036320">
    <property type="entry name" value="Glycosyl_Trfase_fam3_N_dom_sf"/>
</dbReference>
<dbReference type="RefSeq" id="WP_147799719.1">
    <property type="nucleotide sequence ID" value="NZ_VPFL01000009.1"/>
</dbReference>
<dbReference type="InterPro" id="IPR005940">
    <property type="entry name" value="Anthranilate_Pribosyl_Tfrase"/>
</dbReference>
<dbReference type="Pfam" id="PF02885">
    <property type="entry name" value="Glycos_trans_3N"/>
    <property type="match status" value="1"/>
</dbReference>
<dbReference type="PANTHER" id="PTHR43285">
    <property type="entry name" value="ANTHRANILATE PHOSPHORIBOSYLTRANSFERASE"/>
    <property type="match status" value="1"/>
</dbReference>
<dbReference type="PANTHER" id="PTHR43285:SF4">
    <property type="entry name" value="TRANSFERASE"/>
    <property type="match status" value="1"/>
</dbReference>
<dbReference type="Gene3D" id="1.20.970.10">
    <property type="entry name" value="Transferase, Pyrimidine Nucleoside Phosphorylase, Chain C"/>
    <property type="match status" value="1"/>
</dbReference>
<sequence>MHLARTLQALLCATIPQDGLDEEDAYRLFAAMLDAGVPELELGALLVALSQRPVRLPELLGFHRALAERTSTLRRPPSDLRPVVLPSYGATRHHPNLLPLLALLLQRMGVPVLIHGPLEGGGGGSSVRVLRELGVLPCANLSQAQGALERRGVAYVPLAALNPGLAALLSLRARLGAPTIADTMARLLSPFGGEGLRVVGARSAAEREVLRDFLLGSGAVGLLLDGTEGEPFANPDRRPRLEYIHDGEALLLFETELAPVRPAGPSLKEDGGPAVAAWTRQALAGEVPIPLPIAHQAACCLFGAGVAPDMNQAKAIVAVETHHLASA</sequence>
<dbReference type="InterPro" id="IPR017459">
    <property type="entry name" value="Glycosyl_Trfase_fam3_N_dom"/>
</dbReference>
<evidence type="ECO:0000256" key="2">
    <source>
        <dbReference type="ARBA" id="ARBA00022679"/>
    </source>
</evidence>
<dbReference type="SUPFAM" id="SSF47648">
    <property type="entry name" value="Nucleoside phosphorylase/phosphoribosyltransferase N-terminal domain"/>
    <property type="match status" value="1"/>
</dbReference>
<accession>A0A5C7EIT5</accession>
<proteinExistence type="predicted"/>
<keyword evidence="4" id="KW-0238">DNA-binding</keyword>
<keyword evidence="2" id="KW-0808">Transferase</keyword>
<organism evidence="4 5">
    <name type="scientific">Pelomicrobium methylotrophicum</name>
    <dbReference type="NCBI Taxonomy" id="2602750"/>
    <lineage>
        <taxon>Bacteria</taxon>
        <taxon>Pseudomonadati</taxon>
        <taxon>Pseudomonadota</taxon>
        <taxon>Hydrogenophilia</taxon>
        <taxon>Hydrogenophilia incertae sedis</taxon>
        <taxon>Pelomicrobium</taxon>
    </lineage>
</organism>
<dbReference type="NCBIfam" id="NF006005">
    <property type="entry name" value="PRK08136.1"/>
    <property type="match status" value="1"/>
</dbReference>
<dbReference type="Proteomes" id="UP000321201">
    <property type="component" value="Unassembled WGS sequence"/>
</dbReference>
<dbReference type="FunCoup" id="A0A5C7EIT5">
    <property type="interactions" value="55"/>
</dbReference>
<dbReference type="AlphaFoldDB" id="A0A5C7EIT5"/>
<dbReference type="OrthoDB" id="9768896at2"/>
<evidence type="ECO:0000313" key="4">
    <source>
        <dbReference type="EMBL" id="TXF11979.1"/>
    </source>
</evidence>
<gene>
    <name evidence="4" type="primary">ybiB</name>
    <name evidence="4" type="ORF">FR698_08250</name>
</gene>
<dbReference type="EMBL" id="VPFL01000009">
    <property type="protein sequence ID" value="TXF11979.1"/>
    <property type="molecule type" value="Genomic_DNA"/>
</dbReference>
<dbReference type="InterPro" id="IPR035902">
    <property type="entry name" value="Nuc_phospho_transferase"/>
</dbReference>
<dbReference type="GO" id="GO:0003677">
    <property type="term" value="F:DNA binding"/>
    <property type="evidence" value="ECO:0007669"/>
    <property type="project" value="UniProtKB-KW"/>
</dbReference>
<dbReference type="GO" id="GO:0004048">
    <property type="term" value="F:anthranilate phosphoribosyltransferase activity"/>
    <property type="evidence" value="ECO:0007669"/>
    <property type="project" value="InterPro"/>
</dbReference>
<dbReference type="SUPFAM" id="SSF52418">
    <property type="entry name" value="Nucleoside phosphorylase/phosphoribosyltransferase catalytic domain"/>
    <property type="match status" value="1"/>
</dbReference>
<dbReference type="InParanoid" id="A0A5C7EIT5"/>